<reference evidence="2" key="1">
    <citation type="journal article" date="2014" name="Proc. Natl. Acad. Sci. U.S.A.">
        <title>Extensive sampling of basidiomycete genomes demonstrates inadequacy of the white-rot/brown-rot paradigm for wood decay fungi.</title>
        <authorList>
            <person name="Riley R."/>
            <person name="Salamov A.A."/>
            <person name="Brown D.W."/>
            <person name="Nagy L.G."/>
            <person name="Floudas D."/>
            <person name="Held B.W."/>
            <person name="Levasseur A."/>
            <person name="Lombard V."/>
            <person name="Morin E."/>
            <person name="Otillar R."/>
            <person name="Lindquist E.A."/>
            <person name="Sun H."/>
            <person name="LaButti K.M."/>
            <person name="Schmutz J."/>
            <person name="Jabbour D."/>
            <person name="Luo H."/>
            <person name="Baker S.E."/>
            <person name="Pisabarro A.G."/>
            <person name="Walton J.D."/>
            <person name="Blanchette R.A."/>
            <person name="Henrissat B."/>
            <person name="Martin F."/>
            <person name="Cullen D."/>
            <person name="Hibbett D.S."/>
            <person name="Grigoriev I.V."/>
        </authorList>
    </citation>
    <scope>NUCLEOTIDE SEQUENCE [LARGE SCALE GENOMIC DNA]</scope>
    <source>
        <strain evidence="2">CBS 339.88</strain>
    </source>
</reference>
<name>A0A067SQN1_GALM3</name>
<dbReference type="Proteomes" id="UP000027222">
    <property type="component" value="Unassembled WGS sequence"/>
</dbReference>
<dbReference type="AlphaFoldDB" id="A0A067SQN1"/>
<evidence type="ECO:0000313" key="1">
    <source>
        <dbReference type="EMBL" id="KDR72347.1"/>
    </source>
</evidence>
<organism evidence="1 2">
    <name type="scientific">Galerina marginata (strain CBS 339.88)</name>
    <dbReference type="NCBI Taxonomy" id="685588"/>
    <lineage>
        <taxon>Eukaryota</taxon>
        <taxon>Fungi</taxon>
        <taxon>Dikarya</taxon>
        <taxon>Basidiomycota</taxon>
        <taxon>Agaricomycotina</taxon>
        <taxon>Agaricomycetes</taxon>
        <taxon>Agaricomycetidae</taxon>
        <taxon>Agaricales</taxon>
        <taxon>Agaricineae</taxon>
        <taxon>Strophariaceae</taxon>
        <taxon>Galerina</taxon>
    </lineage>
</organism>
<feature type="non-terminal residue" evidence="1">
    <location>
        <position position="51"/>
    </location>
</feature>
<sequence length="51" mass="5757">MVLEADTSPDTCVDSSRARYWYYSSAFTPGNVAVRFTSDLNDVCGWMQDLD</sequence>
<gene>
    <name evidence="1" type="ORF">GALMADRAFT_253168</name>
</gene>
<evidence type="ECO:0000313" key="2">
    <source>
        <dbReference type="Proteomes" id="UP000027222"/>
    </source>
</evidence>
<dbReference type="EMBL" id="KL142389">
    <property type="protein sequence ID" value="KDR72347.1"/>
    <property type="molecule type" value="Genomic_DNA"/>
</dbReference>
<keyword evidence="2" id="KW-1185">Reference proteome</keyword>
<dbReference type="HOGENOM" id="CLU_3111922_0_0_1"/>
<protein>
    <submittedName>
        <fullName evidence="1">Uncharacterized protein</fullName>
    </submittedName>
</protein>
<proteinExistence type="predicted"/>
<accession>A0A067SQN1</accession>